<feature type="chain" id="PRO_5045737918" evidence="1">
    <location>
        <begin position="31"/>
        <end position="305"/>
    </location>
</feature>
<dbReference type="Proteomes" id="UP000824334">
    <property type="component" value="Chromosome"/>
</dbReference>
<feature type="domain" description="DUF4189" evidence="2">
    <location>
        <begin position="76"/>
        <end position="170"/>
    </location>
</feature>
<dbReference type="RefSeq" id="WP_219354630.1">
    <property type="nucleotide sequence ID" value="NZ_CP080034.1"/>
</dbReference>
<evidence type="ECO:0000313" key="3">
    <source>
        <dbReference type="EMBL" id="QYC08954.1"/>
    </source>
</evidence>
<name>A0ABX8TII6_9CAUL</name>
<organism evidence="3 4">
    <name type="scientific">Brevundimonas nasdae</name>
    <dbReference type="NCBI Taxonomy" id="172043"/>
    <lineage>
        <taxon>Bacteria</taxon>
        <taxon>Pseudomonadati</taxon>
        <taxon>Pseudomonadota</taxon>
        <taxon>Alphaproteobacteria</taxon>
        <taxon>Caulobacterales</taxon>
        <taxon>Caulobacteraceae</taxon>
        <taxon>Brevundimonas</taxon>
    </lineage>
</organism>
<gene>
    <name evidence="3" type="ORF">KWG56_09895</name>
</gene>
<dbReference type="InterPro" id="IPR025240">
    <property type="entry name" value="DUF4189"/>
</dbReference>
<proteinExistence type="predicted"/>
<evidence type="ECO:0000256" key="1">
    <source>
        <dbReference type="SAM" id="SignalP"/>
    </source>
</evidence>
<dbReference type="EMBL" id="CP080034">
    <property type="protein sequence ID" value="QYC08954.1"/>
    <property type="molecule type" value="Genomic_DNA"/>
</dbReference>
<dbReference type="Pfam" id="PF13827">
    <property type="entry name" value="DUF4189"/>
    <property type="match status" value="1"/>
</dbReference>
<sequence>MRLSVVIRSMLGLAGALALGVLWPSGSAQAQSPCSGAPGERMVGMTQAGPGVAAMPLCMRDSSGGDAGPARSNDSYASIAWHPDASDIWIDGNYLGPGESVDVALEACNRAMGGGCASAGEWNNSSMAVIRDRNGAFYVAWLGEGGRQRQRVLDECSSKQPLPCEVVRTVNSRIDRYWPGPEARVAHAAAAWVDGTDGYDRKLYVASGYRTGEEASNLALAACSAANPKRKCVVTAQTGGGFIQAATLDGERDFATVETNERRAHLAAERLCRQNDRTASCSIQAVFNSRVRGQFVHDFSTWRAR</sequence>
<evidence type="ECO:0000259" key="2">
    <source>
        <dbReference type="Pfam" id="PF13827"/>
    </source>
</evidence>
<reference evidence="3 4" key="1">
    <citation type="submission" date="2021-07" db="EMBL/GenBank/DDBJ databases">
        <title>Isolation and characterization of bacteria from a gold mining with a capacity of golden bioaccumulation.</title>
        <authorList>
            <person name="Yang X.J."/>
        </authorList>
    </citation>
    <scope>NUCLEOTIDE SEQUENCE [LARGE SCALE GENOMIC DNA]</scope>
    <source>
        <strain evidence="3 4">Au29</strain>
    </source>
</reference>
<protein>
    <submittedName>
        <fullName evidence="3">DUF4189 domain-containing protein</fullName>
    </submittedName>
</protein>
<keyword evidence="4" id="KW-1185">Reference proteome</keyword>
<feature type="signal peptide" evidence="1">
    <location>
        <begin position="1"/>
        <end position="30"/>
    </location>
</feature>
<dbReference type="GeneID" id="94375580"/>
<evidence type="ECO:0000313" key="4">
    <source>
        <dbReference type="Proteomes" id="UP000824334"/>
    </source>
</evidence>
<accession>A0ABX8TII6</accession>
<keyword evidence="1" id="KW-0732">Signal</keyword>